<dbReference type="InterPro" id="IPR036961">
    <property type="entry name" value="Kinesin_motor_dom_sf"/>
</dbReference>
<feature type="domain" description="Kinesin motor" evidence="9">
    <location>
        <begin position="318"/>
        <end position="654"/>
    </location>
</feature>
<keyword evidence="3 6" id="KW-0547">Nucleotide-binding</keyword>
<dbReference type="GO" id="GO:0005524">
    <property type="term" value="F:ATP binding"/>
    <property type="evidence" value="ECO:0007669"/>
    <property type="project" value="UniProtKB-UniRule"/>
</dbReference>
<gene>
    <name evidence="10" type="ORF">FOA43_002613</name>
</gene>
<evidence type="ECO:0000256" key="3">
    <source>
        <dbReference type="ARBA" id="ARBA00022741"/>
    </source>
</evidence>
<dbReference type="GO" id="GO:0005874">
    <property type="term" value="C:microtubule"/>
    <property type="evidence" value="ECO:0007669"/>
    <property type="project" value="UniProtKB-KW"/>
</dbReference>
<dbReference type="PANTHER" id="PTHR47972">
    <property type="entry name" value="KINESIN-LIKE PROTEIN KLP-3"/>
    <property type="match status" value="1"/>
</dbReference>
<dbReference type="RefSeq" id="XP_038778828.1">
    <property type="nucleotide sequence ID" value="XM_038922900.1"/>
</dbReference>
<dbReference type="EMBL" id="CP064813">
    <property type="protein sequence ID" value="QPG75263.1"/>
    <property type="molecule type" value="Genomic_DNA"/>
</dbReference>
<dbReference type="Proteomes" id="UP000662931">
    <property type="component" value="Chromosome 2"/>
</dbReference>
<dbReference type="PRINTS" id="PR00380">
    <property type="entry name" value="KINESINHEAVY"/>
</dbReference>
<protein>
    <recommendedName>
        <fullName evidence="7">Kinesin-like protein</fullName>
    </recommendedName>
</protein>
<dbReference type="SMART" id="SM00129">
    <property type="entry name" value="KISc"/>
    <property type="match status" value="1"/>
</dbReference>
<evidence type="ECO:0000256" key="1">
    <source>
        <dbReference type="ARBA" id="ARBA00010899"/>
    </source>
</evidence>
<dbReference type="SUPFAM" id="SSF52540">
    <property type="entry name" value="P-loop containing nucleoside triphosphate hydrolases"/>
    <property type="match status" value="1"/>
</dbReference>
<dbReference type="PANTHER" id="PTHR47972:SF45">
    <property type="entry name" value="PROTEIN CLARET SEGREGATIONAL"/>
    <property type="match status" value="1"/>
</dbReference>
<evidence type="ECO:0000259" key="9">
    <source>
        <dbReference type="PROSITE" id="PS50067"/>
    </source>
</evidence>
<evidence type="ECO:0000256" key="8">
    <source>
        <dbReference type="SAM" id="Coils"/>
    </source>
</evidence>
<dbReference type="InterPro" id="IPR019821">
    <property type="entry name" value="Kinesin_motor_CS"/>
</dbReference>
<evidence type="ECO:0000313" key="10">
    <source>
        <dbReference type="EMBL" id="QPG75263.1"/>
    </source>
</evidence>
<keyword evidence="2 7" id="KW-0493">Microtubule</keyword>
<dbReference type="InterPro" id="IPR001752">
    <property type="entry name" value="Kinesin_motor_dom"/>
</dbReference>
<dbReference type="PROSITE" id="PS00411">
    <property type="entry name" value="KINESIN_MOTOR_1"/>
    <property type="match status" value="1"/>
</dbReference>
<dbReference type="OrthoDB" id="3176171at2759"/>
<evidence type="ECO:0000256" key="5">
    <source>
        <dbReference type="ARBA" id="ARBA00023175"/>
    </source>
</evidence>
<dbReference type="PROSITE" id="PS50067">
    <property type="entry name" value="KINESIN_MOTOR_2"/>
    <property type="match status" value="1"/>
</dbReference>
<dbReference type="InterPro" id="IPR027417">
    <property type="entry name" value="P-loop_NTPase"/>
</dbReference>
<name>A0A875S2X7_EENNA</name>
<proteinExistence type="inferred from homology"/>
<keyword evidence="11" id="KW-1185">Reference proteome</keyword>
<comment type="similarity">
    <text evidence="1">Belongs to the TRAFAC class myosin-kinesin ATPase superfamily. Kinesin family. KIN-14 subfamily.</text>
</comment>
<dbReference type="AlphaFoldDB" id="A0A875S2X7"/>
<dbReference type="KEGG" id="bnn:FOA43_002613"/>
<keyword evidence="8" id="KW-0175">Coiled coil</keyword>
<accession>A0A875S2X7</accession>
<evidence type="ECO:0000313" key="11">
    <source>
        <dbReference type="Proteomes" id="UP000662931"/>
    </source>
</evidence>
<dbReference type="Pfam" id="PF00225">
    <property type="entry name" value="Kinesin"/>
    <property type="match status" value="1"/>
</dbReference>
<feature type="coiled-coil region" evidence="8">
    <location>
        <begin position="66"/>
        <end position="93"/>
    </location>
</feature>
<dbReference type="GO" id="GO:0007018">
    <property type="term" value="P:microtubule-based movement"/>
    <property type="evidence" value="ECO:0007669"/>
    <property type="project" value="InterPro"/>
</dbReference>
<keyword evidence="5 6" id="KW-0505">Motor protein</keyword>
<dbReference type="CDD" id="cd01366">
    <property type="entry name" value="KISc_C_terminal"/>
    <property type="match status" value="1"/>
</dbReference>
<evidence type="ECO:0000256" key="2">
    <source>
        <dbReference type="ARBA" id="ARBA00022701"/>
    </source>
</evidence>
<evidence type="ECO:0000256" key="6">
    <source>
        <dbReference type="PROSITE-ProRule" id="PRU00283"/>
    </source>
</evidence>
<dbReference type="GO" id="GO:0003777">
    <property type="term" value="F:microtubule motor activity"/>
    <property type="evidence" value="ECO:0007669"/>
    <property type="project" value="InterPro"/>
</dbReference>
<reference evidence="10" key="1">
    <citation type="submission" date="2020-10" db="EMBL/GenBank/DDBJ databases">
        <authorList>
            <person name="Roach M.J.R."/>
        </authorList>
    </citation>
    <scope>NUCLEOTIDE SEQUENCE</scope>
    <source>
        <strain evidence="10">CBS 1945</strain>
    </source>
</reference>
<dbReference type="InterPro" id="IPR027640">
    <property type="entry name" value="Kinesin-like_fam"/>
</dbReference>
<evidence type="ECO:0000256" key="7">
    <source>
        <dbReference type="RuleBase" id="RU000394"/>
    </source>
</evidence>
<dbReference type="GeneID" id="62196014"/>
<organism evidence="10 11">
    <name type="scientific">Eeniella nana</name>
    <name type="common">Yeast</name>
    <name type="synonym">Brettanomyces nanus</name>
    <dbReference type="NCBI Taxonomy" id="13502"/>
    <lineage>
        <taxon>Eukaryota</taxon>
        <taxon>Fungi</taxon>
        <taxon>Dikarya</taxon>
        <taxon>Ascomycota</taxon>
        <taxon>Saccharomycotina</taxon>
        <taxon>Pichiomycetes</taxon>
        <taxon>Pichiales</taxon>
        <taxon>Pichiaceae</taxon>
        <taxon>Brettanomyces</taxon>
    </lineage>
</organism>
<feature type="binding site" evidence="6">
    <location>
        <begin position="418"/>
        <end position="425"/>
    </location>
    <ligand>
        <name>ATP</name>
        <dbReference type="ChEBI" id="CHEBI:30616"/>
    </ligand>
</feature>
<sequence>MALSNNNGKLGRNDIGSSSAYKRRKLSPRTESLMKTDLNRAIEYRNKSKQLLTVLQEEVWQIRSQLAENEVALDRLEGEYDGLRELFDVKECELNEMDLKGESIVKHLEECFVKFKTVQEKEFNENVEKMGQEYDKKAANMVALSQKQFEEEEKRLKDRSEELKVEMNKVEEDFALEVAVLKKNHRLREINLKLEREREIQELKRRVRETDDTILVQDGDIREILRKIKEEREKNSVLCEEHSKLDAKAEEYETKTARIRSETDGLVEQLETFRKQKTELEKKCDGYNSEADNYNRKSLEEEALRRKLHERLQSLKGNIRVFCRIRPEQNPMCFPMEYCDDGDGKEESEVGEDLIKIQEPAGFGDRRKSGVTCSPRSYSFKFDKVFGSQDRNEDIFEEISQLVQSALDGYNVCIFAYGQTGSGKTFTMSSPGDGMIPRSVNQIFRSIEETKKSGWSYKITGQFLEIYRETINDLITGNGGIEIKHSQTNRKTVLTNVSKIELRTPSQVDRILQKVNESRSTASTKINDRSSRSHFIFILSIIGSNSKTGENVEGTLNLVDLAGSERVSRSQVTGTRLRETMFINRSLSSLGDVIISLKNKNQHIPYRNSKLTYLLQYSLGGNSKTLMFVNISPSVGHFNETLNSLRFAHKVNGTHIGRATK</sequence>
<dbReference type="Gene3D" id="3.40.850.10">
    <property type="entry name" value="Kinesin motor domain"/>
    <property type="match status" value="1"/>
</dbReference>
<dbReference type="GO" id="GO:0008017">
    <property type="term" value="F:microtubule binding"/>
    <property type="evidence" value="ECO:0007669"/>
    <property type="project" value="InterPro"/>
</dbReference>
<evidence type="ECO:0000256" key="4">
    <source>
        <dbReference type="ARBA" id="ARBA00022840"/>
    </source>
</evidence>
<keyword evidence="4 6" id="KW-0067">ATP-binding</keyword>
<feature type="coiled-coil region" evidence="8">
    <location>
        <begin position="146"/>
        <end position="297"/>
    </location>
</feature>